<proteinExistence type="predicted"/>
<dbReference type="Pfam" id="PF00482">
    <property type="entry name" value="T2SSF"/>
    <property type="match status" value="1"/>
</dbReference>
<protein>
    <submittedName>
        <fullName evidence="8">Type II secretion system F family protein</fullName>
    </submittedName>
</protein>
<evidence type="ECO:0000256" key="5">
    <source>
        <dbReference type="ARBA" id="ARBA00023136"/>
    </source>
</evidence>
<evidence type="ECO:0000256" key="6">
    <source>
        <dbReference type="SAM" id="Phobius"/>
    </source>
</evidence>
<gene>
    <name evidence="8" type="ORF">LVJ94_08235</name>
</gene>
<evidence type="ECO:0000256" key="4">
    <source>
        <dbReference type="ARBA" id="ARBA00022989"/>
    </source>
</evidence>
<feature type="transmembrane region" description="Helical" evidence="6">
    <location>
        <begin position="275"/>
        <end position="299"/>
    </location>
</feature>
<keyword evidence="4 6" id="KW-1133">Transmembrane helix</keyword>
<evidence type="ECO:0000256" key="2">
    <source>
        <dbReference type="ARBA" id="ARBA00022475"/>
    </source>
</evidence>
<keyword evidence="3 6" id="KW-0812">Transmembrane</keyword>
<dbReference type="Proteomes" id="UP001374803">
    <property type="component" value="Chromosome"/>
</dbReference>
<dbReference type="PANTHER" id="PTHR35007:SF2">
    <property type="entry name" value="PILUS ASSEMBLE PROTEIN"/>
    <property type="match status" value="1"/>
</dbReference>
<keyword evidence="5 6" id="KW-0472">Membrane</keyword>
<feature type="transmembrane region" description="Helical" evidence="6">
    <location>
        <begin position="20"/>
        <end position="45"/>
    </location>
</feature>
<evidence type="ECO:0000256" key="1">
    <source>
        <dbReference type="ARBA" id="ARBA00004651"/>
    </source>
</evidence>
<feature type="domain" description="Type II secretion system protein GspF" evidence="7">
    <location>
        <begin position="172"/>
        <end position="301"/>
    </location>
</feature>
<evidence type="ECO:0000259" key="7">
    <source>
        <dbReference type="Pfam" id="PF00482"/>
    </source>
</evidence>
<dbReference type="EMBL" id="CP089983">
    <property type="protein sequence ID" value="WXB07222.1"/>
    <property type="molecule type" value="Genomic_DNA"/>
</dbReference>
<evidence type="ECO:0000313" key="8">
    <source>
        <dbReference type="EMBL" id="WXB07222.1"/>
    </source>
</evidence>
<dbReference type="InterPro" id="IPR042094">
    <property type="entry name" value="T2SS_GspF_sf"/>
</dbReference>
<accession>A0ABZ2L8G1</accession>
<sequence length="311" mass="33262">MLQFLFTTYPLTLQTTLLRHVVLLVLGVGLMIGVYVIAAAPTRVASRLGLRGLKRQRTLEKSEGWQNVEPFVRWLGVRVSGVIGDDTRAKIDEQIALAGDYMGITADEFVAMSILSSLAGFVAGYVLGLVSGVGSVAVIPMGLVGGALPWMQVTGAAQERLKTIGRGLPYVIDLMALAMGAGLDFPGAVRQVIEKSSNPDDPLVEEFTLIMQTLTLGRTRKDALLEFAKRAPNETVKEFVAALVQAEERGNPVAEVLQIQAATSRNRRSVRAEELAAKAGVAIVGPLMMVFMCVLGLILAPAMMQITSGAI</sequence>
<dbReference type="InterPro" id="IPR018076">
    <property type="entry name" value="T2SS_GspF_dom"/>
</dbReference>
<reference evidence="8" key="1">
    <citation type="submission" date="2021-12" db="EMBL/GenBank/DDBJ databases">
        <title>Discovery of the Pendulisporaceae a myxobacterial family with distinct sporulation behavior and unique specialized metabolism.</title>
        <authorList>
            <person name="Garcia R."/>
            <person name="Popoff A."/>
            <person name="Bader C.D."/>
            <person name="Loehr J."/>
            <person name="Walesch S."/>
            <person name="Walt C."/>
            <person name="Boldt J."/>
            <person name="Bunk B."/>
            <person name="Haeckl F.J.F.P.J."/>
            <person name="Gunesch A.P."/>
            <person name="Birkelbach J."/>
            <person name="Nuebel U."/>
            <person name="Pietschmann T."/>
            <person name="Bach T."/>
            <person name="Mueller R."/>
        </authorList>
    </citation>
    <scope>NUCLEOTIDE SEQUENCE</scope>
    <source>
        <strain evidence="8">MSr11367</strain>
    </source>
</reference>
<evidence type="ECO:0000313" key="9">
    <source>
        <dbReference type="Proteomes" id="UP001374803"/>
    </source>
</evidence>
<feature type="transmembrane region" description="Helical" evidence="6">
    <location>
        <begin position="109"/>
        <end position="127"/>
    </location>
</feature>
<comment type="subcellular location">
    <subcellularLocation>
        <location evidence="1">Cell membrane</location>
        <topology evidence="1">Multi-pass membrane protein</topology>
    </subcellularLocation>
</comment>
<organism evidence="8 9">
    <name type="scientific">Pendulispora rubella</name>
    <dbReference type="NCBI Taxonomy" id="2741070"/>
    <lineage>
        <taxon>Bacteria</taxon>
        <taxon>Pseudomonadati</taxon>
        <taxon>Myxococcota</taxon>
        <taxon>Myxococcia</taxon>
        <taxon>Myxococcales</taxon>
        <taxon>Sorangiineae</taxon>
        <taxon>Pendulisporaceae</taxon>
        <taxon>Pendulispora</taxon>
    </lineage>
</organism>
<dbReference type="PANTHER" id="PTHR35007">
    <property type="entry name" value="INTEGRAL MEMBRANE PROTEIN-RELATED"/>
    <property type="match status" value="1"/>
</dbReference>
<dbReference type="RefSeq" id="WP_394836882.1">
    <property type="nucleotide sequence ID" value="NZ_CP089929.1"/>
</dbReference>
<keyword evidence="2" id="KW-1003">Cell membrane</keyword>
<dbReference type="Gene3D" id="1.20.81.30">
    <property type="entry name" value="Type II secretion system (T2SS), domain F"/>
    <property type="match status" value="1"/>
</dbReference>
<name>A0ABZ2L8G1_9BACT</name>
<keyword evidence="9" id="KW-1185">Reference proteome</keyword>
<evidence type="ECO:0000256" key="3">
    <source>
        <dbReference type="ARBA" id="ARBA00022692"/>
    </source>
</evidence>
<feature type="transmembrane region" description="Helical" evidence="6">
    <location>
        <begin position="133"/>
        <end position="151"/>
    </location>
</feature>